<gene>
    <name evidence="4" type="ORF">SAMN05444390_1011389</name>
</gene>
<dbReference type="EMBL" id="FNVQ01000001">
    <property type="protein sequence ID" value="SEG11154.1"/>
    <property type="molecule type" value="Genomic_DNA"/>
</dbReference>
<keyword evidence="5" id="KW-1185">Reference proteome</keyword>
<accession>A0A1H5XH51</accession>
<dbReference type="AlphaFoldDB" id="A0A1H5XH51"/>
<dbReference type="InterPro" id="IPR036737">
    <property type="entry name" value="OmpA-like_sf"/>
</dbReference>
<evidence type="ECO:0000313" key="5">
    <source>
        <dbReference type="Proteomes" id="UP000236745"/>
    </source>
</evidence>
<proteinExistence type="predicted"/>
<sequence length="596" mass="63221">MADYDGLTPGQVLADASVAEFIKTLGLSIAEAQQALDENSVDQIGEFLVPRESLGGKTLLDLGLSPAFYHYQHADISCSLQLSLRVEKDLSVGLNLNGSYSDNQTSNSNQSDSSESTESGTTTATRERTAEVSIESASTGALSIGGRSFNLSGDDPLTRIRALQDAVMNDAEAGVPRLLYEPGERSFVITTDADAEKVQTTDKTVVFNGGGFDRCLIQIDTNSATDYVFNGSVTVNTTAQASLEAYANHVEAQVRAAGYNAGIFPTSTPIYTTHFRTGRHHLETFDVDGTTYNDGVFQSLSDLASFARAHNYDLDVEGFADAQSYQNQSESGSDQSNIELGNRRADEVIRVLLANGMEAGKVHRTASRGRAAAQAAGGPADNVAFRKAEVRIRGRSAYLLIVHSTSASLTIVDIAPDKTAPGSSGNGFVWLYRPQALSLSGKKVSIDGTDFLLSGASAGGHAAGSPSAYAQNLKNAINANAGVDFSASAEANMVTVFGKSTPFRLTLISSEQRSIQLSGSEGITITRSFTRTESSSLTRQNTGNRAVAVGASLDVRYSRQFEMNVSGNSAISARLVSIPAPPEFLETIKSFLTPND</sequence>
<dbReference type="PROSITE" id="PS51123">
    <property type="entry name" value="OMPA_2"/>
    <property type="match status" value="1"/>
</dbReference>
<dbReference type="InterPro" id="IPR006665">
    <property type="entry name" value="OmpA-like"/>
</dbReference>
<dbReference type="Pfam" id="PF00691">
    <property type="entry name" value="OmpA"/>
    <property type="match status" value="1"/>
</dbReference>
<dbReference type="Gene3D" id="3.30.1330.60">
    <property type="entry name" value="OmpA-like domain"/>
    <property type="match status" value="1"/>
</dbReference>
<feature type="region of interest" description="Disordered" evidence="2">
    <location>
        <begin position="97"/>
        <end position="137"/>
    </location>
</feature>
<reference evidence="4 5" key="1">
    <citation type="submission" date="2016-10" db="EMBL/GenBank/DDBJ databases">
        <authorList>
            <person name="de Groot N.N."/>
        </authorList>
    </citation>
    <scope>NUCLEOTIDE SEQUENCE [LARGE SCALE GENOMIC DNA]</scope>
    <source>
        <strain evidence="4 5">DSM 22012</strain>
    </source>
</reference>
<name>A0A1H5XH51_9GAMM</name>
<evidence type="ECO:0000313" key="4">
    <source>
        <dbReference type="EMBL" id="SEG11154.1"/>
    </source>
</evidence>
<dbReference type="RefSeq" id="WP_104002297.1">
    <property type="nucleotide sequence ID" value="NZ_FNVQ01000001.1"/>
</dbReference>
<dbReference type="SUPFAM" id="SSF103088">
    <property type="entry name" value="OmpA-like"/>
    <property type="match status" value="1"/>
</dbReference>
<feature type="compositionally biased region" description="Low complexity" evidence="2">
    <location>
        <begin position="101"/>
        <end position="124"/>
    </location>
</feature>
<protein>
    <submittedName>
        <fullName evidence="4">OmpA family protein</fullName>
    </submittedName>
</protein>
<dbReference type="GO" id="GO:0016020">
    <property type="term" value="C:membrane"/>
    <property type="evidence" value="ECO:0007669"/>
    <property type="project" value="UniProtKB-UniRule"/>
</dbReference>
<dbReference type="Proteomes" id="UP000236745">
    <property type="component" value="Unassembled WGS sequence"/>
</dbReference>
<feature type="domain" description="OmpA-like" evidence="3">
    <location>
        <begin position="271"/>
        <end position="396"/>
    </location>
</feature>
<evidence type="ECO:0000256" key="1">
    <source>
        <dbReference type="PROSITE-ProRule" id="PRU00473"/>
    </source>
</evidence>
<organism evidence="4 5">
    <name type="scientific">Marinobacterium lutimaris</name>
    <dbReference type="NCBI Taxonomy" id="568106"/>
    <lineage>
        <taxon>Bacteria</taxon>
        <taxon>Pseudomonadati</taxon>
        <taxon>Pseudomonadota</taxon>
        <taxon>Gammaproteobacteria</taxon>
        <taxon>Oceanospirillales</taxon>
        <taxon>Oceanospirillaceae</taxon>
        <taxon>Marinobacterium</taxon>
    </lineage>
</organism>
<keyword evidence="1" id="KW-0472">Membrane</keyword>
<dbReference type="OrthoDB" id="9814546at2"/>
<evidence type="ECO:0000259" key="3">
    <source>
        <dbReference type="PROSITE" id="PS51123"/>
    </source>
</evidence>
<evidence type="ECO:0000256" key="2">
    <source>
        <dbReference type="SAM" id="MobiDB-lite"/>
    </source>
</evidence>